<reference evidence="2" key="1">
    <citation type="submission" date="2023-12" db="EMBL/GenBank/DDBJ databases">
        <title>Fervidustalea candida gen. nov., sp. nov., a novel member of the family Paenibacillaceae isolated from a geothermal area.</title>
        <authorList>
            <person name="Li W.-J."/>
            <person name="Jiao J.-Y."/>
            <person name="Chen Y."/>
        </authorList>
    </citation>
    <scope>NUCLEOTIDE SEQUENCE</scope>
    <source>
        <strain evidence="2">SYSU GA230002</strain>
    </source>
</reference>
<comment type="caution">
    <text evidence="2">The sequence shown here is derived from an EMBL/GenBank/DDBJ whole genome shotgun (WGS) entry which is preliminary data.</text>
</comment>
<proteinExistence type="predicted"/>
<keyword evidence="1" id="KW-1133">Transmembrane helix</keyword>
<gene>
    <name evidence="2" type="ORF">VF724_08085</name>
</gene>
<dbReference type="Proteomes" id="UP001310386">
    <property type="component" value="Unassembled WGS sequence"/>
</dbReference>
<keyword evidence="3" id="KW-1185">Reference proteome</keyword>
<evidence type="ECO:0000313" key="2">
    <source>
        <dbReference type="EMBL" id="MEB3101620.1"/>
    </source>
</evidence>
<sequence>MTVLGFDEQSVSWLLSVFFHGRSLYLSFAAVLLLSCKLQCAVKKHMAVGGSKSHGRQKPPRPI</sequence>
<keyword evidence="1" id="KW-0472">Membrane</keyword>
<organism evidence="2 3">
    <name type="scientific">Ferviditalea candida</name>
    <dbReference type="NCBI Taxonomy" id="3108399"/>
    <lineage>
        <taxon>Bacteria</taxon>
        <taxon>Bacillati</taxon>
        <taxon>Bacillota</taxon>
        <taxon>Bacilli</taxon>
        <taxon>Bacillales</taxon>
        <taxon>Paenibacillaceae</taxon>
        <taxon>Ferviditalea</taxon>
    </lineage>
</organism>
<dbReference type="EMBL" id="JAYJLD010000009">
    <property type="protein sequence ID" value="MEB3101620.1"/>
    <property type="molecule type" value="Genomic_DNA"/>
</dbReference>
<accession>A0ABU5ZGJ3</accession>
<name>A0ABU5ZGJ3_9BACL</name>
<protein>
    <submittedName>
        <fullName evidence="2">Uncharacterized protein</fullName>
    </submittedName>
</protein>
<evidence type="ECO:0000313" key="3">
    <source>
        <dbReference type="Proteomes" id="UP001310386"/>
    </source>
</evidence>
<dbReference type="RefSeq" id="WP_371753739.1">
    <property type="nucleotide sequence ID" value="NZ_JAYJLD010000009.1"/>
</dbReference>
<evidence type="ECO:0000256" key="1">
    <source>
        <dbReference type="SAM" id="Phobius"/>
    </source>
</evidence>
<feature type="transmembrane region" description="Helical" evidence="1">
    <location>
        <begin position="12"/>
        <end position="36"/>
    </location>
</feature>
<keyword evidence="1" id="KW-0812">Transmembrane</keyword>